<dbReference type="PANTHER" id="PTHR45931">
    <property type="entry name" value="SI:CH211-59O9.10"/>
    <property type="match status" value="1"/>
</dbReference>
<organism evidence="7 8">
    <name type="scientific">Lolium multiflorum</name>
    <name type="common">Italian ryegrass</name>
    <name type="synonym">Lolium perenne subsp. multiflorum</name>
    <dbReference type="NCBI Taxonomy" id="4521"/>
    <lineage>
        <taxon>Eukaryota</taxon>
        <taxon>Viridiplantae</taxon>
        <taxon>Streptophyta</taxon>
        <taxon>Embryophyta</taxon>
        <taxon>Tracheophyta</taxon>
        <taxon>Spermatophyta</taxon>
        <taxon>Magnoliopsida</taxon>
        <taxon>Liliopsida</taxon>
        <taxon>Poales</taxon>
        <taxon>Poaceae</taxon>
        <taxon>BOP clade</taxon>
        <taxon>Pooideae</taxon>
        <taxon>Poodae</taxon>
        <taxon>Poeae</taxon>
        <taxon>Poeae Chloroplast Group 2 (Poeae type)</taxon>
        <taxon>Loliodinae</taxon>
        <taxon>Loliinae</taxon>
        <taxon>Lolium</taxon>
    </lineage>
</organism>
<keyword evidence="3" id="KW-0862">Zinc</keyword>
<dbReference type="InterPro" id="IPR001841">
    <property type="entry name" value="Znf_RING"/>
</dbReference>
<reference evidence="7" key="1">
    <citation type="submission" date="2023-07" db="EMBL/GenBank/DDBJ databases">
        <title>A chromosome-level genome assembly of Lolium multiflorum.</title>
        <authorList>
            <person name="Chen Y."/>
            <person name="Copetti D."/>
            <person name="Kolliker R."/>
            <person name="Studer B."/>
        </authorList>
    </citation>
    <scope>NUCLEOTIDE SEQUENCE</scope>
    <source>
        <strain evidence="7">02402/16</strain>
        <tissue evidence="7">Leaf</tissue>
    </source>
</reference>
<sequence>MARFVPCSQFDPPSTQLLHLAPCRLSYTYALLLSQMEAVRMPATIIYEVMEDREPRNGQEFIHRTLMDWTFGRLPWLDQELDSMVERRREEEDQRQSHQAEEEPFKPPKAIQDNLRETTWAAAGARLQTECAVCLKDFEAEDMVSKMPCDHCFHQGCISQWLRVSCVCPLCRHALPTA</sequence>
<feature type="region of interest" description="Disordered" evidence="5">
    <location>
        <begin position="87"/>
        <end position="109"/>
    </location>
</feature>
<accession>A0AAD8RS62</accession>
<evidence type="ECO:0000259" key="6">
    <source>
        <dbReference type="PROSITE" id="PS50089"/>
    </source>
</evidence>
<keyword evidence="1" id="KW-0479">Metal-binding</keyword>
<feature type="domain" description="RING-type" evidence="6">
    <location>
        <begin position="131"/>
        <end position="172"/>
    </location>
</feature>
<proteinExistence type="predicted"/>
<evidence type="ECO:0000313" key="7">
    <source>
        <dbReference type="EMBL" id="KAK1628916.1"/>
    </source>
</evidence>
<keyword evidence="8" id="KW-1185">Reference proteome</keyword>
<evidence type="ECO:0000256" key="3">
    <source>
        <dbReference type="ARBA" id="ARBA00022833"/>
    </source>
</evidence>
<dbReference type="PANTHER" id="PTHR45931:SF3">
    <property type="entry name" value="RING ZINC FINGER-CONTAINING PROTEIN"/>
    <property type="match status" value="1"/>
</dbReference>
<protein>
    <recommendedName>
        <fullName evidence="6">RING-type domain-containing protein</fullName>
    </recommendedName>
</protein>
<evidence type="ECO:0000256" key="5">
    <source>
        <dbReference type="SAM" id="MobiDB-lite"/>
    </source>
</evidence>
<comment type="caution">
    <text evidence="7">The sequence shown here is derived from an EMBL/GenBank/DDBJ whole genome shotgun (WGS) entry which is preliminary data.</text>
</comment>
<dbReference type="GO" id="GO:0061630">
    <property type="term" value="F:ubiquitin protein ligase activity"/>
    <property type="evidence" value="ECO:0007669"/>
    <property type="project" value="TreeGrafter"/>
</dbReference>
<dbReference type="GO" id="GO:0006511">
    <property type="term" value="P:ubiquitin-dependent protein catabolic process"/>
    <property type="evidence" value="ECO:0007669"/>
    <property type="project" value="TreeGrafter"/>
</dbReference>
<dbReference type="Gene3D" id="3.30.40.10">
    <property type="entry name" value="Zinc/RING finger domain, C3HC4 (zinc finger)"/>
    <property type="match status" value="1"/>
</dbReference>
<dbReference type="SMART" id="SM00184">
    <property type="entry name" value="RING"/>
    <property type="match status" value="1"/>
</dbReference>
<dbReference type="GO" id="GO:0005634">
    <property type="term" value="C:nucleus"/>
    <property type="evidence" value="ECO:0007669"/>
    <property type="project" value="TreeGrafter"/>
</dbReference>
<feature type="compositionally biased region" description="Basic and acidic residues" evidence="5">
    <location>
        <begin position="87"/>
        <end position="106"/>
    </location>
</feature>
<dbReference type="GO" id="GO:0008270">
    <property type="term" value="F:zinc ion binding"/>
    <property type="evidence" value="ECO:0007669"/>
    <property type="project" value="UniProtKB-KW"/>
</dbReference>
<dbReference type="Pfam" id="PF13639">
    <property type="entry name" value="zf-RING_2"/>
    <property type="match status" value="1"/>
</dbReference>
<dbReference type="InterPro" id="IPR013083">
    <property type="entry name" value="Znf_RING/FYVE/PHD"/>
</dbReference>
<gene>
    <name evidence="7" type="ORF">QYE76_003231</name>
</gene>
<name>A0AAD8RS62_LOLMU</name>
<dbReference type="PROSITE" id="PS50089">
    <property type="entry name" value="ZF_RING_2"/>
    <property type="match status" value="1"/>
</dbReference>
<dbReference type="AlphaFoldDB" id="A0AAD8RS62"/>
<dbReference type="SUPFAM" id="SSF57850">
    <property type="entry name" value="RING/U-box"/>
    <property type="match status" value="1"/>
</dbReference>
<keyword evidence="2 4" id="KW-0863">Zinc-finger</keyword>
<evidence type="ECO:0000313" key="8">
    <source>
        <dbReference type="Proteomes" id="UP001231189"/>
    </source>
</evidence>
<evidence type="ECO:0000256" key="4">
    <source>
        <dbReference type="PROSITE-ProRule" id="PRU00175"/>
    </source>
</evidence>
<dbReference type="Proteomes" id="UP001231189">
    <property type="component" value="Unassembled WGS sequence"/>
</dbReference>
<dbReference type="InterPro" id="IPR051834">
    <property type="entry name" value="RING_finger_E3_ligase"/>
</dbReference>
<evidence type="ECO:0000256" key="1">
    <source>
        <dbReference type="ARBA" id="ARBA00022723"/>
    </source>
</evidence>
<evidence type="ECO:0000256" key="2">
    <source>
        <dbReference type="ARBA" id="ARBA00022771"/>
    </source>
</evidence>
<dbReference type="EMBL" id="JAUUTY010000005">
    <property type="protein sequence ID" value="KAK1628916.1"/>
    <property type="molecule type" value="Genomic_DNA"/>
</dbReference>